<evidence type="ECO:0000313" key="1">
    <source>
        <dbReference type="EMBL" id="KZV51423.1"/>
    </source>
</evidence>
<accession>A0A2Z7CX86</accession>
<dbReference type="EMBL" id="KQ991638">
    <property type="protein sequence ID" value="KZV51423.1"/>
    <property type="molecule type" value="Genomic_DNA"/>
</dbReference>
<reference evidence="1 2" key="1">
    <citation type="journal article" date="2015" name="Proc. Natl. Acad. Sci. U.S.A.">
        <title>The resurrection genome of Boea hygrometrica: A blueprint for survival of dehydration.</title>
        <authorList>
            <person name="Xiao L."/>
            <person name="Yang G."/>
            <person name="Zhang L."/>
            <person name="Yang X."/>
            <person name="Zhao S."/>
            <person name="Ji Z."/>
            <person name="Zhou Q."/>
            <person name="Hu M."/>
            <person name="Wang Y."/>
            <person name="Chen M."/>
            <person name="Xu Y."/>
            <person name="Jin H."/>
            <person name="Xiao X."/>
            <person name="Hu G."/>
            <person name="Bao F."/>
            <person name="Hu Y."/>
            <person name="Wan P."/>
            <person name="Li L."/>
            <person name="Deng X."/>
            <person name="Kuang T."/>
            <person name="Xiang C."/>
            <person name="Zhu J.K."/>
            <person name="Oliver M.J."/>
            <person name="He Y."/>
        </authorList>
    </citation>
    <scope>NUCLEOTIDE SEQUENCE [LARGE SCALE GENOMIC DNA]</scope>
    <source>
        <strain evidence="2">cv. XS01</strain>
    </source>
</reference>
<evidence type="ECO:0000313" key="2">
    <source>
        <dbReference type="Proteomes" id="UP000250235"/>
    </source>
</evidence>
<proteinExistence type="predicted"/>
<dbReference type="AlphaFoldDB" id="A0A2Z7CX86"/>
<protein>
    <submittedName>
        <fullName evidence="1">Uncharacterized protein</fullName>
    </submittedName>
</protein>
<gene>
    <name evidence="1" type="ORF">F511_37322</name>
</gene>
<keyword evidence="2" id="KW-1185">Reference proteome</keyword>
<sequence length="137" mass="15901">MDGKQPHEDHGFLRYYGLHLGSRYKYEYSYTSILQGLAAGDTPDAPHNHLGTRGLISSPKVPTWKSRRALSRLYVTQRFRKKISGIARGLFQDLVSPKDYARSARELVRRPRRPEKIPRRLRPDVTEECFLDTSFLI</sequence>
<name>A0A2Z7CX86_9LAMI</name>
<organism evidence="1 2">
    <name type="scientific">Dorcoceras hygrometricum</name>
    <dbReference type="NCBI Taxonomy" id="472368"/>
    <lineage>
        <taxon>Eukaryota</taxon>
        <taxon>Viridiplantae</taxon>
        <taxon>Streptophyta</taxon>
        <taxon>Embryophyta</taxon>
        <taxon>Tracheophyta</taxon>
        <taxon>Spermatophyta</taxon>
        <taxon>Magnoliopsida</taxon>
        <taxon>eudicotyledons</taxon>
        <taxon>Gunneridae</taxon>
        <taxon>Pentapetalae</taxon>
        <taxon>asterids</taxon>
        <taxon>lamiids</taxon>
        <taxon>Lamiales</taxon>
        <taxon>Gesneriaceae</taxon>
        <taxon>Didymocarpoideae</taxon>
        <taxon>Trichosporeae</taxon>
        <taxon>Loxocarpinae</taxon>
        <taxon>Dorcoceras</taxon>
    </lineage>
</organism>
<dbReference type="Proteomes" id="UP000250235">
    <property type="component" value="Unassembled WGS sequence"/>
</dbReference>